<keyword evidence="2" id="KW-1185">Reference proteome</keyword>
<dbReference type="STRING" id="44941.A0A397TZ70"/>
<organism evidence="1 2">
    <name type="scientific">Gigaspora rosea</name>
    <dbReference type="NCBI Taxonomy" id="44941"/>
    <lineage>
        <taxon>Eukaryota</taxon>
        <taxon>Fungi</taxon>
        <taxon>Fungi incertae sedis</taxon>
        <taxon>Mucoromycota</taxon>
        <taxon>Glomeromycotina</taxon>
        <taxon>Glomeromycetes</taxon>
        <taxon>Diversisporales</taxon>
        <taxon>Gigasporaceae</taxon>
        <taxon>Gigaspora</taxon>
    </lineage>
</organism>
<name>A0A397TZ70_9GLOM</name>
<sequence length="177" mass="20934">MPVANVHISKGSRTLHDWYIHPIPYEMSIKKFFDKLVTEPCQNAFELLMQSQKGQKYLPTVLKFKQLNRKQTLYNDIIEWICQNGGEWSSVEDANAQGKRFVNCLYEAIWYIDMHGYLKLKERSYHIPELFLVFFGRANPESYKESRKPFNAIELNLHCQALASHTTLQWILKPFFN</sequence>
<protein>
    <submittedName>
        <fullName evidence="1">Uncharacterized protein</fullName>
    </submittedName>
</protein>
<dbReference type="EMBL" id="QKWP01002452">
    <property type="protein sequence ID" value="RIB03305.1"/>
    <property type="molecule type" value="Genomic_DNA"/>
</dbReference>
<evidence type="ECO:0000313" key="2">
    <source>
        <dbReference type="Proteomes" id="UP000266673"/>
    </source>
</evidence>
<dbReference type="AlphaFoldDB" id="A0A397TZ70"/>
<dbReference type="OrthoDB" id="10003658at2759"/>
<comment type="caution">
    <text evidence="1">The sequence shown here is derived from an EMBL/GenBank/DDBJ whole genome shotgun (WGS) entry which is preliminary data.</text>
</comment>
<evidence type="ECO:0000313" key="1">
    <source>
        <dbReference type="EMBL" id="RIB03305.1"/>
    </source>
</evidence>
<reference evidence="1 2" key="1">
    <citation type="submission" date="2018-06" db="EMBL/GenBank/DDBJ databases">
        <title>Comparative genomics reveals the genomic features of Rhizophagus irregularis, R. cerebriforme, R. diaphanum and Gigaspora rosea, and their symbiotic lifestyle signature.</title>
        <authorList>
            <person name="Morin E."/>
            <person name="San Clemente H."/>
            <person name="Chen E.C.H."/>
            <person name="De La Providencia I."/>
            <person name="Hainaut M."/>
            <person name="Kuo A."/>
            <person name="Kohler A."/>
            <person name="Murat C."/>
            <person name="Tang N."/>
            <person name="Roy S."/>
            <person name="Loubradou J."/>
            <person name="Henrissat B."/>
            <person name="Grigoriev I.V."/>
            <person name="Corradi N."/>
            <person name="Roux C."/>
            <person name="Martin F.M."/>
        </authorList>
    </citation>
    <scope>NUCLEOTIDE SEQUENCE [LARGE SCALE GENOMIC DNA]</scope>
    <source>
        <strain evidence="1 2">DAOM 194757</strain>
    </source>
</reference>
<gene>
    <name evidence="1" type="ORF">C2G38_2049373</name>
</gene>
<dbReference type="Proteomes" id="UP000266673">
    <property type="component" value="Unassembled WGS sequence"/>
</dbReference>
<accession>A0A397TZ70</accession>
<proteinExistence type="predicted"/>